<accession>A0A5R9IMU6</accession>
<comment type="caution">
    <text evidence="1">The sequence shown here is derived from an EMBL/GenBank/DDBJ whole genome shotgun (WGS) entry which is preliminary data.</text>
</comment>
<dbReference type="EMBL" id="VCBC01000010">
    <property type="protein sequence ID" value="TLU64581.1"/>
    <property type="molecule type" value="Genomic_DNA"/>
</dbReference>
<evidence type="ECO:0008006" key="3">
    <source>
        <dbReference type="Google" id="ProtNLM"/>
    </source>
</evidence>
<evidence type="ECO:0000313" key="1">
    <source>
        <dbReference type="EMBL" id="TLU64581.1"/>
    </source>
</evidence>
<evidence type="ECO:0000313" key="2">
    <source>
        <dbReference type="Proteomes" id="UP000307790"/>
    </source>
</evidence>
<name>A0A5R9IMU6_9GAMM</name>
<sequence length="970" mass="110962">MIRRLALVWALFLIVSPYLYAVPVYEIHETIHPISKSLDKSFYHQDSETLYQIESLSDGNIKAQVYSLKNGEEYVLKQVLTKNLLMEQSRYTSLGFVRVFLIADALYVIGKDSYMVFAVEDEGYLTHKTTKSFETKPFWKNWVTLKENEILSLDSGSAQQLWRFNNNSYEFELVANLEGRLEGRDEDLTFVYDVDDQQIINVSSFGIAISYQLDFELNTISVNYKAENDHRFSGILDFQTYHSDLNVFFRKDRNEATFFRLDAHGELSILAQHATEDADIEFNSELSSYIEKVDGEISKVNIDWATNSIVKNTLNFNNNEFYLSKSQPSVISKPILVNIITESMISIIREDPIHRHMIAMIDKPYNVSEYALNFAEFDRLPANLSLKDFDHKTSQLLLGTTRTVNGEAQYRAPRYEDSIYLWEYDSNSESWKFIDQFTFNYAPISGTFHSYTYAGRIKNNFYFVSYKSMESTIELVQVSLENGAFVQHPGKPISSLNGTRSMAQSVILSDNHLALLFSSQLHPEISTCTIEDNGTINGCQSKNLLEKFDFQHLAEGYRFFKLDNLGSFLFADTGIHLYSEPVGNFLLSFNEQKREFELDQVFDTRAVSSLSYNRVDSVEFAYATKTKDDLYIAHDDIYHYSWNDNTSLWESSGLVFDKSFSRLLKSSQWDYSSTENDDYLLLRSGERVYINHNNKRWVPFLRSELPNKYTSGEQYFYHQSESLGFYVTSYGEFTAFDISGSFPSINASGTQLFRAGPVNVLQDEQFKFDLSHDFINPSNLHFEGLPNGFSFDGTKITGQLTNEHIFPYPDSATQIASINIYFTSDSQDDGEHKITIIPINVNDTPELYQTIDTIYLSNGDSFTLDLPEYIRDPDRDVISYSYQGLPTGLNGDGQGYISGTIEEFGDFNLTVVATDPSGASLEVEILMVSNKKGKENTADSSGSFNVYLIALLGFLVCRRNGYLCRLRVNS</sequence>
<dbReference type="Gene3D" id="2.60.40.10">
    <property type="entry name" value="Immunoglobulins"/>
    <property type="match status" value="1"/>
</dbReference>
<organism evidence="1 2">
    <name type="scientific">Thalassotalea litorea</name>
    <dbReference type="NCBI Taxonomy" id="2020715"/>
    <lineage>
        <taxon>Bacteria</taxon>
        <taxon>Pseudomonadati</taxon>
        <taxon>Pseudomonadota</taxon>
        <taxon>Gammaproteobacteria</taxon>
        <taxon>Alteromonadales</taxon>
        <taxon>Colwelliaceae</taxon>
        <taxon>Thalassotalea</taxon>
    </lineage>
</organism>
<dbReference type="RefSeq" id="WP_138320079.1">
    <property type="nucleotide sequence ID" value="NZ_VCBC01000010.1"/>
</dbReference>
<dbReference type="Pfam" id="PF05345">
    <property type="entry name" value="He_PIG"/>
    <property type="match status" value="1"/>
</dbReference>
<keyword evidence="2" id="KW-1185">Reference proteome</keyword>
<gene>
    <name evidence="1" type="ORF">FE810_10835</name>
</gene>
<dbReference type="OrthoDB" id="6091599at2"/>
<dbReference type="InterPro" id="IPR013783">
    <property type="entry name" value="Ig-like_fold"/>
</dbReference>
<dbReference type="AlphaFoldDB" id="A0A5R9IMU6"/>
<protein>
    <recommendedName>
        <fullName evidence="3">Dystroglycan-type cadherin-like domain-containing protein</fullName>
    </recommendedName>
</protein>
<proteinExistence type="predicted"/>
<reference evidence="1 2" key="1">
    <citation type="submission" date="2019-05" db="EMBL/GenBank/DDBJ databases">
        <title>Genome sequences of Thalassotalea litorea 1K03283.</title>
        <authorList>
            <person name="Zhang D."/>
        </authorList>
    </citation>
    <scope>NUCLEOTIDE SEQUENCE [LARGE SCALE GENOMIC DNA]</scope>
    <source>
        <strain evidence="1 2">MCCC 1K03283</strain>
    </source>
</reference>
<dbReference type="Proteomes" id="UP000307790">
    <property type="component" value="Unassembled WGS sequence"/>
</dbReference>